<evidence type="ECO:0000256" key="4">
    <source>
        <dbReference type="ARBA" id="ARBA00022989"/>
    </source>
</evidence>
<dbReference type="Pfam" id="PF08308">
    <property type="entry name" value="PEGA"/>
    <property type="match status" value="1"/>
</dbReference>
<evidence type="ECO:0000256" key="3">
    <source>
        <dbReference type="ARBA" id="ARBA00022692"/>
    </source>
</evidence>
<dbReference type="Pfam" id="PF07705">
    <property type="entry name" value="CARDB"/>
    <property type="match status" value="1"/>
</dbReference>
<keyword evidence="13" id="KW-1185">Reference proteome</keyword>
<dbReference type="InterPro" id="IPR003838">
    <property type="entry name" value="ABC3_permease_C"/>
</dbReference>
<keyword evidence="3 7" id="KW-0812">Transmembrane</keyword>
<evidence type="ECO:0000256" key="7">
    <source>
        <dbReference type="SAM" id="Phobius"/>
    </source>
</evidence>
<dbReference type="PANTHER" id="PTHR30572">
    <property type="entry name" value="MEMBRANE COMPONENT OF TRANSPORTER-RELATED"/>
    <property type="match status" value="1"/>
</dbReference>
<protein>
    <submittedName>
        <fullName evidence="12">PEGA domain-containing protein</fullName>
    </submittedName>
</protein>
<evidence type="ECO:0000259" key="8">
    <source>
        <dbReference type="Pfam" id="PF02687"/>
    </source>
</evidence>
<dbReference type="PANTHER" id="PTHR30572:SF4">
    <property type="entry name" value="ABC TRANSPORTER PERMEASE YTRF"/>
    <property type="match status" value="1"/>
</dbReference>
<dbReference type="Gene3D" id="2.60.40.10">
    <property type="entry name" value="Immunoglobulins"/>
    <property type="match status" value="1"/>
</dbReference>
<sequence length="659" mass="66911">MADGAGGPSIVDRVSEALRPRLLGVRAAVPTAATLSVFVLIVLVVGGLVGTLAPLAGTGTGTITESGAAHPLNSRIDAAHARVLRAQGIAASPEIIAAQASNGQPYLVRGANYTAFADVSGADLVEGRPPDDPGEAVVGDGLARTLGVDVGDSITIGGSVSPAVDRVRIVGRYEAEGLVDDQLVVPLATVGDSATGGRDQVHLIRTEASAEDALAGDGGARLVVTEVETPDDAAAGEPAPVSLTVRNFGDEAGSRTVTVETDGRNVSRSVDLDGGEATTVDVNVTWTDPGTYPIVVGPFERSVRVTRPGALTLPAEFPRRAPPDSTLLVPVVTTNGTRLSEGQVRFGEFVAPTNAEGVATVPMPSEPGTYPVVVSAPGHGEFRTTVEVTPNATRELSARIQIEPESGTPVTRPNVSVVVANPWGATLERNLTLVMPTGVEERTVRLEPGNTSRVRVEPEAAGFDGEVDPGTYTFRLLSDGELVATERYEVVGGGGAVAGGLPPGSAAYASGTGIGTVITRVFGNVQVLFAGMVLLAGVATVSGTVAAFARAVQSRGRTVGIYRATGMSRRRVLAIVAGDALRLAVPAVAAAFALATVAAVIAEELDLLVAFGVRIELALLSPAVAVALVGSVGLAVASAAVASVPFLLAPPAALLRDGD</sequence>
<feature type="domain" description="ABC3 transporter permease C-terminal" evidence="8">
    <location>
        <begin position="532"/>
        <end position="643"/>
    </location>
</feature>
<keyword evidence="2" id="KW-1003">Cell membrane</keyword>
<evidence type="ECO:0000256" key="6">
    <source>
        <dbReference type="ARBA" id="ARBA00038076"/>
    </source>
</evidence>
<feature type="transmembrane region" description="Helical" evidence="7">
    <location>
        <begin position="527"/>
        <end position="552"/>
    </location>
</feature>
<keyword evidence="5 7" id="KW-0472">Membrane</keyword>
<dbReference type="OrthoDB" id="291541at2157"/>
<evidence type="ECO:0000259" key="9">
    <source>
        <dbReference type="Pfam" id="PF07705"/>
    </source>
</evidence>
<dbReference type="InterPro" id="IPR013783">
    <property type="entry name" value="Ig-like_fold"/>
</dbReference>
<accession>A0A6B0T2D9</accession>
<dbReference type="GO" id="GO:0005886">
    <property type="term" value="C:plasma membrane"/>
    <property type="evidence" value="ECO:0007669"/>
    <property type="project" value="UniProtKB-SubCell"/>
</dbReference>
<evidence type="ECO:0000313" key="12">
    <source>
        <dbReference type="EMBL" id="MXR40699.1"/>
    </source>
</evidence>
<dbReference type="InterPro" id="IPR025857">
    <property type="entry name" value="MacB_PCD"/>
</dbReference>
<keyword evidence="4 7" id="KW-1133">Transmembrane helix</keyword>
<feature type="transmembrane region" description="Helical" evidence="7">
    <location>
        <begin position="572"/>
        <end position="602"/>
    </location>
</feature>
<gene>
    <name evidence="12" type="ORF">GRX01_04975</name>
</gene>
<dbReference type="Pfam" id="PF02687">
    <property type="entry name" value="FtsX"/>
    <property type="match status" value="1"/>
</dbReference>
<feature type="domain" description="MacB-like periplasmic core" evidence="11">
    <location>
        <begin position="37"/>
        <end position="202"/>
    </location>
</feature>
<dbReference type="AlphaFoldDB" id="A0A6B0T2D9"/>
<comment type="similarity">
    <text evidence="6">Belongs to the ABC-4 integral membrane protein family.</text>
</comment>
<feature type="domain" description="PEGA" evidence="10">
    <location>
        <begin position="365"/>
        <end position="401"/>
    </location>
</feature>
<feature type="transmembrane region" description="Helical" evidence="7">
    <location>
        <begin position="27"/>
        <end position="49"/>
    </location>
</feature>
<evidence type="ECO:0000256" key="1">
    <source>
        <dbReference type="ARBA" id="ARBA00004651"/>
    </source>
</evidence>
<dbReference type="EMBL" id="WUUS01000003">
    <property type="protein sequence ID" value="MXR40699.1"/>
    <property type="molecule type" value="Genomic_DNA"/>
</dbReference>
<comment type="subcellular location">
    <subcellularLocation>
        <location evidence="1">Cell membrane</location>
        <topology evidence="1">Multi-pass membrane protein</topology>
    </subcellularLocation>
</comment>
<dbReference type="Proteomes" id="UP000437065">
    <property type="component" value="Unassembled WGS sequence"/>
</dbReference>
<dbReference type="InterPro" id="IPR011635">
    <property type="entry name" value="CARDB"/>
</dbReference>
<dbReference type="GO" id="GO:0022857">
    <property type="term" value="F:transmembrane transporter activity"/>
    <property type="evidence" value="ECO:0007669"/>
    <property type="project" value="TreeGrafter"/>
</dbReference>
<evidence type="ECO:0000313" key="13">
    <source>
        <dbReference type="Proteomes" id="UP000437065"/>
    </source>
</evidence>
<reference evidence="12 13" key="1">
    <citation type="submission" date="2019-12" db="EMBL/GenBank/DDBJ databases">
        <title>Isolation and characterization of three novel carbon monoxide-oxidizing members of Halobacteria from salione crusts and soils.</title>
        <authorList>
            <person name="Myers M.R."/>
            <person name="King G.M."/>
        </authorList>
    </citation>
    <scope>NUCLEOTIDE SEQUENCE [LARGE SCALE GENOMIC DNA]</scope>
    <source>
        <strain evidence="12 13">WSA2</strain>
    </source>
</reference>
<feature type="domain" description="CARDB" evidence="9">
    <location>
        <begin position="221"/>
        <end position="294"/>
    </location>
</feature>
<evidence type="ECO:0000259" key="11">
    <source>
        <dbReference type="Pfam" id="PF12704"/>
    </source>
</evidence>
<proteinExistence type="inferred from homology"/>
<evidence type="ECO:0000256" key="5">
    <source>
        <dbReference type="ARBA" id="ARBA00023136"/>
    </source>
</evidence>
<evidence type="ECO:0000256" key="2">
    <source>
        <dbReference type="ARBA" id="ARBA00022475"/>
    </source>
</evidence>
<evidence type="ECO:0000259" key="10">
    <source>
        <dbReference type="Pfam" id="PF08308"/>
    </source>
</evidence>
<comment type="caution">
    <text evidence="12">The sequence shown here is derived from an EMBL/GenBank/DDBJ whole genome shotgun (WGS) entry which is preliminary data.</text>
</comment>
<dbReference type="InterPro" id="IPR013229">
    <property type="entry name" value="PEGA"/>
</dbReference>
<dbReference type="InterPro" id="IPR050250">
    <property type="entry name" value="Macrolide_Exporter_MacB"/>
</dbReference>
<feature type="transmembrane region" description="Helical" evidence="7">
    <location>
        <begin position="622"/>
        <end position="648"/>
    </location>
</feature>
<dbReference type="Pfam" id="PF12704">
    <property type="entry name" value="MacB_PCD"/>
    <property type="match status" value="1"/>
</dbReference>
<organism evidence="12 13">
    <name type="scientific">Halobaculum saliterrae</name>
    <dbReference type="NCBI Taxonomy" id="2073113"/>
    <lineage>
        <taxon>Archaea</taxon>
        <taxon>Methanobacteriati</taxon>
        <taxon>Methanobacteriota</taxon>
        <taxon>Stenosarchaea group</taxon>
        <taxon>Halobacteria</taxon>
        <taxon>Halobacteriales</taxon>
        <taxon>Haloferacaceae</taxon>
        <taxon>Halobaculum</taxon>
    </lineage>
</organism>
<name>A0A6B0T2D9_9EURY</name>